<name>A0A172ZE02_9BACL</name>
<feature type="transmembrane region" description="Helical" evidence="1">
    <location>
        <begin position="176"/>
        <end position="196"/>
    </location>
</feature>
<dbReference type="OrthoDB" id="5146022at2"/>
<feature type="transmembrane region" description="Helical" evidence="1">
    <location>
        <begin position="265"/>
        <end position="283"/>
    </location>
</feature>
<dbReference type="GO" id="GO:0005886">
    <property type="term" value="C:plasma membrane"/>
    <property type="evidence" value="ECO:0007669"/>
    <property type="project" value="UniProtKB-SubCell"/>
</dbReference>
<reference evidence="3" key="1">
    <citation type="submission" date="2015-10" db="EMBL/GenBank/DDBJ databases">
        <title>Genome of Paenibacillus bovis sp. nov.</title>
        <authorList>
            <person name="Wu Z."/>
            <person name="Gao C."/>
            <person name="Liu Z."/>
            <person name="Zheng H."/>
        </authorList>
    </citation>
    <scope>NUCLEOTIDE SEQUENCE [LARGE SCALE GENOMIC DNA]</scope>
    <source>
        <strain evidence="3">BD3526</strain>
    </source>
</reference>
<keyword evidence="1" id="KW-0472">Membrane</keyword>
<dbReference type="PANTHER" id="PTHR43471">
    <property type="entry name" value="ABC TRANSPORTER PERMEASE"/>
    <property type="match status" value="1"/>
</dbReference>
<feature type="transmembrane region" description="Helical" evidence="1">
    <location>
        <begin position="148"/>
        <end position="169"/>
    </location>
</feature>
<dbReference type="AlphaFoldDB" id="A0A172ZE02"/>
<reference evidence="2 3" key="2">
    <citation type="journal article" date="2016" name="Int. J. Syst. Evol. Microbiol.">
        <title>Paenibacillus bovis sp. nov., isolated from raw yak (Bos grunniens) milk.</title>
        <authorList>
            <person name="Gao C."/>
            <person name="Han J."/>
            <person name="Liu Z."/>
            <person name="Xu X."/>
            <person name="Hang F."/>
            <person name="Wu Z."/>
        </authorList>
    </citation>
    <scope>NUCLEOTIDE SEQUENCE [LARGE SCALE GENOMIC DNA]</scope>
    <source>
        <strain evidence="2 3">BD3526</strain>
    </source>
</reference>
<feature type="transmembrane region" description="Helical" evidence="1">
    <location>
        <begin position="17"/>
        <end position="36"/>
    </location>
</feature>
<evidence type="ECO:0000313" key="3">
    <source>
        <dbReference type="Proteomes" id="UP000078148"/>
    </source>
</evidence>
<keyword evidence="1" id="KW-1133">Transmembrane helix</keyword>
<accession>A0A172ZE02</accession>
<dbReference type="KEGG" id="pbv:AR543_07610"/>
<dbReference type="Proteomes" id="UP000078148">
    <property type="component" value="Chromosome"/>
</dbReference>
<evidence type="ECO:0008006" key="4">
    <source>
        <dbReference type="Google" id="ProtNLM"/>
    </source>
</evidence>
<dbReference type="STRING" id="1616788.AR543_07610"/>
<evidence type="ECO:0000313" key="2">
    <source>
        <dbReference type="EMBL" id="ANF95884.1"/>
    </source>
</evidence>
<dbReference type="EMBL" id="CP013023">
    <property type="protein sequence ID" value="ANF95884.1"/>
    <property type="molecule type" value="Genomic_DNA"/>
</dbReference>
<gene>
    <name evidence="2" type="ORF">AR543_07610</name>
</gene>
<keyword evidence="3" id="KW-1185">Reference proteome</keyword>
<organism evidence="2 3">
    <name type="scientific">Paenibacillus bovis</name>
    <dbReference type="NCBI Taxonomy" id="1616788"/>
    <lineage>
        <taxon>Bacteria</taxon>
        <taxon>Bacillati</taxon>
        <taxon>Bacillota</taxon>
        <taxon>Bacilli</taxon>
        <taxon>Bacillales</taxon>
        <taxon>Paenibacillaceae</taxon>
        <taxon>Paenibacillus</taxon>
    </lineage>
</organism>
<sequence length="291" mass="32106">MTAVIGMTWKELLRKKVLLMTVLMTVLFLIVFWFIARTIGASEVSNLSPSAQLVEQFAHGAALLTLGFFFGSFILAFLVIFSSFSSISGEAETGIMQSMLTRPVPRWKWYLGRWLGYTLFGILYALILYMSIIVIADIHASVPKNIGLHIQSYLLFALTVPVLVTLSLLGSTSFSAIGNGVFMTMLYGAGWLGGMVEKVTSTMQMDPLVLKTLYNITGLISLIMPVDAIQRKMLAMLLGLQNLAGMLDMSGSMTAGFGLGQIPSASFIVYAIIYTAILLLWGIRRFYRKDF</sequence>
<feature type="transmembrane region" description="Helical" evidence="1">
    <location>
        <begin position="114"/>
        <end position="136"/>
    </location>
</feature>
<protein>
    <recommendedName>
        <fullName evidence="4">ABC transporter permease</fullName>
    </recommendedName>
</protein>
<dbReference type="RefSeq" id="WP_060533238.1">
    <property type="nucleotide sequence ID" value="NZ_CP013023.1"/>
</dbReference>
<keyword evidence="1" id="KW-0812">Transmembrane</keyword>
<dbReference type="GO" id="GO:0140359">
    <property type="term" value="F:ABC-type transporter activity"/>
    <property type="evidence" value="ECO:0007669"/>
    <property type="project" value="InterPro"/>
</dbReference>
<proteinExistence type="predicted"/>
<evidence type="ECO:0000256" key="1">
    <source>
        <dbReference type="SAM" id="Phobius"/>
    </source>
</evidence>
<dbReference type="Pfam" id="PF12679">
    <property type="entry name" value="ABC2_membrane_2"/>
    <property type="match status" value="1"/>
</dbReference>
<feature type="transmembrane region" description="Helical" evidence="1">
    <location>
        <begin position="56"/>
        <end position="81"/>
    </location>
</feature>